<evidence type="ECO:0000256" key="1">
    <source>
        <dbReference type="SAM" id="Phobius"/>
    </source>
</evidence>
<keyword evidence="1" id="KW-0812">Transmembrane</keyword>
<dbReference type="EMBL" id="JBHSHD010000007">
    <property type="protein sequence ID" value="MFC4820460.1"/>
    <property type="molecule type" value="Genomic_DNA"/>
</dbReference>
<feature type="transmembrane region" description="Helical" evidence="1">
    <location>
        <begin position="151"/>
        <end position="171"/>
    </location>
</feature>
<feature type="transmembrane region" description="Helical" evidence="1">
    <location>
        <begin position="12"/>
        <end position="32"/>
    </location>
</feature>
<dbReference type="Proteomes" id="UP001595886">
    <property type="component" value="Unassembled WGS sequence"/>
</dbReference>
<evidence type="ECO:0000313" key="3">
    <source>
        <dbReference type="Proteomes" id="UP001595886"/>
    </source>
</evidence>
<protein>
    <submittedName>
        <fullName evidence="2">DUF998 domain-containing protein</fullName>
    </submittedName>
</protein>
<keyword evidence="3" id="KW-1185">Reference proteome</keyword>
<sequence length="209" mass="21930">MSASAGGSARAFGAVGLAGVAAFALVCGAVQVLRTDLSWSAAPLSYYLTGTYGDGVIASYLALSVALAAIGLGFRRALRGRARSAAPLLLFLVAAFALALTALSEKAKASDAGGGWALVHLLAAQTTFLCVTVAMLLQSWRWRGDGLWRRYSSRGLALAALAFAALWLHALMRGLPRGTSQKAVIVLILAWLAWASFRLWRTSSSSSLR</sequence>
<feature type="transmembrane region" description="Helical" evidence="1">
    <location>
        <begin position="52"/>
        <end position="74"/>
    </location>
</feature>
<dbReference type="InterPro" id="IPR009339">
    <property type="entry name" value="DUF998"/>
</dbReference>
<evidence type="ECO:0000313" key="2">
    <source>
        <dbReference type="EMBL" id="MFC4820460.1"/>
    </source>
</evidence>
<keyword evidence="1" id="KW-1133">Transmembrane helix</keyword>
<comment type="caution">
    <text evidence="2">The sequence shown here is derived from an EMBL/GenBank/DDBJ whole genome shotgun (WGS) entry which is preliminary data.</text>
</comment>
<reference evidence="3" key="1">
    <citation type="journal article" date="2019" name="Int. J. Syst. Evol. Microbiol.">
        <title>The Global Catalogue of Microorganisms (GCM) 10K type strain sequencing project: providing services to taxonomists for standard genome sequencing and annotation.</title>
        <authorList>
            <consortium name="The Broad Institute Genomics Platform"/>
            <consortium name="The Broad Institute Genome Sequencing Center for Infectious Disease"/>
            <person name="Wu L."/>
            <person name="Ma J."/>
        </authorList>
    </citation>
    <scope>NUCLEOTIDE SEQUENCE [LARGE SCALE GENOMIC DNA]</scope>
    <source>
        <strain evidence="3">CCUG 30340</strain>
    </source>
</reference>
<gene>
    <name evidence="2" type="ORF">ACFO6Q_08990</name>
</gene>
<dbReference type="RefSeq" id="WP_380020314.1">
    <property type="nucleotide sequence ID" value="NZ_JBHSHD010000007.1"/>
</dbReference>
<organism evidence="2 3">
    <name type="scientific">Dokdonella ginsengisoli</name>
    <dbReference type="NCBI Taxonomy" id="363846"/>
    <lineage>
        <taxon>Bacteria</taxon>
        <taxon>Pseudomonadati</taxon>
        <taxon>Pseudomonadota</taxon>
        <taxon>Gammaproteobacteria</taxon>
        <taxon>Lysobacterales</taxon>
        <taxon>Rhodanobacteraceae</taxon>
        <taxon>Dokdonella</taxon>
    </lineage>
</organism>
<name>A0ABV9QUZ5_9GAMM</name>
<feature type="transmembrane region" description="Helical" evidence="1">
    <location>
        <begin position="116"/>
        <end position="139"/>
    </location>
</feature>
<accession>A0ABV9QUZ5</accession>
<feature type="transmembrane region" description="Helical" evidence="1">
    <location>
        <begin position="86"/>
        <end position="104"/>
    </location>
</feature>
<dbReference type="Pfam" id="PF06197">
    <property type="entry name" value="DUF998"/>
    <property type="match status" value="1"/>
</dbReference>
<proteinExistence type="predicted"/>
<keyword evidence="1" id="KW-0472">Membrane</keyword>
<feature type="transmembrane region" description="Helical" evidence="1">
    <location>
        <begin position="183"/>
        <end position="200"/>
    </location>
</feature>